<name>A0ABS9J120_9FLAO</name>
<comment type="caution">
    <text evidence="1">The sequence shown here is derived from an EMBL/GenBank/DDBJ whole genome shotgun (WGS) entry which is preliminary data.</text>
</comment>
<keyword evidence="2" id="KW-1185">Reference proteome</keyword>
<dbReference type="EMBL" id="JAETXX010000002">
    <property type="protein sequence ID" value="MCF8714125.1"/>
    <property type="molecule type" value="Genomic_DNA"/>
</dbReference>
<reference evidence="1 2" key="1">
    <citation type="submission" date="2021-01" db="EMBL/GenBank/DDBJ databases">
        <title>Genome sequencing of Joostella atrarenae M1-2 (= KCTC 23194).</title>
        <authorList>
            <person name="Zakaria M.R."/>
            <person name="Lam M.Q."/>
            <person name="Chong C.S."/>
        </authorList>
    </citation>
    <scope>NUCLEOTIDE SEQUENCE [LARGE SCALE GENOMIC DNA]</scope>
    <source>
        <strain evidence="1 2">M1-2</strain>
    </source>
</reference>
<sequence>MKNILKLSFLFIIILSFSCKKESKESNIIELNQAPKDSILSDIPSVECYLYTRGKDSIQLRIENEDNAIIGILNYKFFEKDKSNGTIKGKLNGSILKADYTYKSEGTTSIREVVFMKKNNTYIPGYGESEEKDGKFVFKNSTKIDFKEEEALKKVDCY</sequence>
<protein>
    <recommendedName>
        <fullName evidence="3">Lipoprotein</fullName>
    </recommendedName>
</protein>
<organism evidence="1 2">
    <name type="scientific">Joostella atrarenae</name>
    <dbReference type="NCBI Taxonomy" id="679257"/>
    <lineage>
        <taxon>Bacteria</taxon>
        <taxon>Pseudomonadati</taxon>
        <taxon>Bacteroidota</taxon>
        <taxon>Flavobacteriia</taxon>
        <taxon>Flavobacteriales</taxon>
        <taxon>Flavobacteriaceae</taxon>
        <taxon>Joostella</taxon>
    </lineage>
</organism>
<dbReference type="RefSeq" id="WP_236958087.1">
    <property type="nucleotide sequence ID" value="NZ_JAETXX010000002.1"/>
</dbReference>
<proteinExistence type="predicted"/>
<evidence type="ECO:0008006" key="3">
    <source>
        <dbReference type="Google" id="ProtNLM"/>
    </source>
</evidence>
<accession>A0ABS9J120</accession>
<gene>
    <name evidence="1" type="ORF">JM658_04725</name>
</gene>
<evidence type="ECO:0000313" key="1">
    <source>
        <dbReference type="EMBL" id="MCF8714125.1"/>
    </source>
</evidence>
<dbReference type="Proteomes" id="UP000829517">
    <property type="component" value="Unassembled WGS sequence"/>
</dbReference>
<evidence type="ECO:0000313" key="2">
    <source>
        <dbReference type="Proteomes" id="UP000829517"/>
    </source>
</evidence>
<dbReference type="PROSITE" id="PS51257">
    <property type="entry name" value="PROKAR_LIPOPROTEIN"/>
    <property type="match status" value="1"/>
</dbReference>